<keyword evidence="2" id="KW-1185">Reference proteome</keyword>
<gene>
    <name evidence="1" type="ORF">ANN_26631</name>
</gene>
<evidence type="ECO:0000313" key="2">
    <source>
        <dbReference type="Proteomes" id="UP001148838"/>
    </source>
</evidence>
<name>A0ABQ8RYT8_PERAM</name>
<protein>
    <recommendedName>
        <fullName evidence="3">Per a allergen</fullName>
    </recommendedName>
</protein>
<sequence length="100" mass="11105">MIEEEHPHFRNQGGQHRVTRRPLLSGHVTCVPDILKLTDLTPFSSNLPVGGSSIDGTMPMIIPLFAIPCYGHAQRGEDEAQGQELLAAWDEEYAKLPQEI</sequence>
<reference evidence="1 2" key="1">
    <citation type="journal article" date="2022" name="Allergy">
        <title>Genome assembly and annotation of Periplaneta americana reveal a comprehensive cockroach allergen profile.</title>
        <authorList>
            <person name="Wang L."/>
            <person name="Xiong Q."/>
            <person name="Saelim N."/>
            <person name="Wang L."/>
            <person name="Nong W."/>
            <person name="Wan A.T."/>
            <person name="Shi M."/>
            <person name="Liu X."/>
            <person name="Cao Q."/>
            <person name="Hui J.H.L."/>
            <person name="Sookrung N."/>
            <person name="Leung T.F."/>
            <person name="Tungtrongchitr A."/>
            <person name="Tsui S.K.W."/>
        </authorList>
    </citation>
    <scope>NUCLEOTIDE SEQUENCE [LARGE SCALE GENOMIC DNA]</scope>
    <source>
        <strain evidence="1">PWHHKU_190912</strain>
    </source>
</reference>
<dbReference type="Proteomes" id="UP001148838">
    <property type="component" value="Unassembled WGS sequence"/>
</dbReference>
<accession>A0ABQ8RYT8</accession>
<comment type="caution">
    <text evidence="1">The sequence shown here is derived from an EMBL/GenBank/DDBJ whole genome shotgun (WGS) entry which is preliminary data.</text>
</comment>
<dbReference type="EMBL" id="JAJSOF020000039">
    <property type="protein sequence ID" value="KAJ4426832.1"/>
    <property type="molecule type" value="Genomic_DNA"/>
</dbReference>
<organism evidence="1 2">
    <name type="scientific">Periplaneta americana</name>
    <name type="common">American cockroach</name>
    <name type="synonym">Blatta americana</name>
    <dbReference type="NCBI Taxonomy" id="6978"/>
    <lineage>
        <taxon>Eukaryota</taxon>
        <taxon>Metazoa</taxon>
        <taxon>Ecdysozoa</taxon>
        <taxon>Arthropoda</taxon>
        <taxon>Hexapoda</taxon>
        <taxon>Insecta</taxon>
        <taxon>Pterygota</taxon>
        <taxon>Neoptera</taxon>
        <taxon>Polyneoptera</taxon>
        <taxon>Dictyoptera</taxon>
        <taxon>Blattodea</taxon>
        <taxon>Blattoidea</taxon>
        <taxon>Blattidae</taxon>
        <taxon>Blattinae</taxon>
        <taxon>Periplaneta</taxon>
    </lineage>
</organism>
<proteinExistence type="predicted"/>
<evidence type="ECO:0008006" key="3">
    <source>
        <dbReference type="Google" id="ProtNLM"/>
    </source>
</evidence>
<evidence type="ECO:0000313" key="1">
    <source>
        <dbReference type="EMBL" id="KAJ4426832.1"/>
    </source>
</evidence>